<dbReference type="AlphaFoldDB" id="A0A931GEP5"/>
<dbReference type="EMBL" id="JADOTZ010000001">
    <property type="protein sequence ID" value="MBG6083777.1"/>
    <property type="molecule type" value="Genomic_DNA"/>
</dbReference>
<dbReference type="InterPro" id="IPR036653">
    <property type="entry name" value="CinA-like_C"/>
</dbReference>
<reference evidence="2" key="1">
    <citation type="submission" date="2020-11" db="EMBL/GenBank/DDBJ databases">
        <title>Sequencing the genomes of 1000 actinobacteria strains.</title>
        <authorList>
            <person name="Klenk H.-P."/>
        </authorList>
    </citation>
    <scope>NUCLEOTIDE SEQUENCE</scope>
    <source>
        <strain evidence="2">DSM 26152</strain>
    </source>
</reference>
<dbReference type="InterPro" id="IPR008136">
    <property type="entry name" value="CinA_C"/>
</dbReference>
<dbReference type="SUPFAM" id="SSF142433">
    <property type="entry name" value="CinA-like"/>
    <property type="match status" value="1"/>
</dbReference>
<sequence length="158" mass="15711">MTEASVSARIVAEAVARGLTVATAESLTAGRVAAAIADTPGASAVLRGGVVSYASEVKASLLGVSTSLLARVGSVHPDVAERMAVGARTACGADVAVSTTGVAGPEAHDGQSVGTVYIGWSTSRGTGQQRLSLAGDRESIRAQATDAALQALLRHLVS</sequence>
<name>A0A931GEP5_9MICC</name>
<organism evidence="2 3">
    <name type="scientific">Zhihengliuella flava</name>
    <dbReference type="NCBI Taxonomy" id="1285193"/>
    <lineage>
        <taxon>Bacteria</taxon>
        <taxon>Bacillati</taxon>
        <taxon>Actinomycetota</taxon>
        <taxon>Actinomycetes</taxon>
        <taxon>Micrococcales</taxon>
        <taxon>Micrococcaceae</taxon>
        <taxon>Zhihengliuella</taxon>
    </lineage>
</organism>
<dbReference type="EC" id="3.5.1.42" evidence="2"/>
<dbReference type="Pfam" id="PF02464">
    <property type="entry name" value="CinA"/>
    <property type="match status" value="1"/>
</dbReference>
<evidence type="ECO:0000259" key="1">
    <source>
        <dbReference type="Pfam" id="PF02464"/>
    </source>
</evidence>
<keyword evidence="2" id="KW-0378">Hydrolase</keyword>
<gene>
    <name evidence="2" type="ORF">IW252_000544</name>
</gene>
<protein>
    <submittedName>
        <fullName evidence="2">Nicotinamide-nucleotide amidase</fullName>
        <ecNumber evidence="2">3.5.1.42</ecNumber>
    </submittedName>
</protein>
<dbReference type="Gene3D" id="3.90.950.20">
    <property type="entry name" value="CinA-like"/>
    <property type="match status" value="1"/>
</dbReference>
<keyword evidence="3" id="KW-1185">Reference proteome</keyword>
<proteinExistence type="predicted"/>
<dbReference type="RefSeq" id="WP_196835174.1">
    <property type="nucleotide sequence ID" value="NZ_JADOTZ010000001.1"/>
</dbReference>
<comment type="caution">
    <text evidence="2">The sequence shown here is derived from an EMBL/GenBank/DDBJ whole genome shotgun (WGS) entry which is preliminary data.</text>
</comment>
<dbReference type="Proteomes" id="UP000625033">
    <property type="component" value="Unassembled WGS sequence"/>
</dbReference>
<feature type="domain" description="CinA C-terminal" evidence="1">
    <location>
        <begin position="5"/>
        <end position="155"/>
    </location>
</feature>
<evidence type="ECO:0000313" key="2">
    <source>
        <dbReference type="EMBL" id="MBG6083777.1"/>
    </source>
</evidence>
<accession>A0A931GEP5</accession>
<dbReference type="GO" id="GO:0019159">
    <property type="term" value="F:nicotinamide-nucleotide amidase activity"/>
    <property type="evidence" value="ECO:0007669"/>
    <property type="project" value="UniProtKB-EC"/>
</dbReference>
<dbReference type="NCBIfam" id="TIGR00199">
    <property type="entry name" value="PncC_domain"/>
    <property type="match status" value="1"/>
</dbReference>
<evidence type="ECO:0000313" key="3">
    <source>
        <dbReference type="Proteomes" id="UP000625033"/>
    </source>
</evidence>